<dbReference type="Proteomes" id="UP000321513">
    <property type="component" value="Unassembled WGS sequence"/>
</dbReference>
<keyword evidence="2" id="KW-1185">Reference proteome</keyword>
<evidence type="ECO:0000313" key="1">
    <source>
        <dbReference type="EMBL" id="GEO09369.1"/>
    </source>
</evidence>
<protein>
    <submittedName>
        <fullName evidence="1">Uncharacterized protein</fullName>
    </submittedName>
</protein>
<gene>
    <name evidence="1" type="ORF">SAE01_18650</name>
</gene>
<dbReference type="OrthoDB" id="9832877at2"/>
<dbReference type="RefSeq" id="WP_147203493.1">
    <property type="nucleotide sequence ID" value="NZ_BJYT01000006.1"/>
</dbReference>
<organism evidence="1 2">
    <name type="scientific">Segetibacter aerophilus</name>
    <dbReference type="NCBI Taxonomy" id="670293"/>
    <lineage>
        <taxon>Bacteria</taxon>
        <taxon>Pseudomonadati</taxon>
        <taxon>Bacteroidota</taxon>
        <taxon>Chitinophagia</taxon>
        <taxon>Chitinophagales</taxon>
        <taxon>Chitinophagaceae</taxon>
        <taxon>Segetibacter</taxon>
    </lineage>
</organism>
<name>A0A512BBM3_9BACT</name>
<dbReference type="AlphaFoldDB" id="A0A512BBM3"/>
<proteinExistence type="predicted"/>
<evidence type="ECO:0000313" key="2">
    <source>
        <dbReference type="Proteomes" id="UP000321513"/>
    </source>
</evidence>
<accession>A0A512BBM3</accession>
<comment type="caution">
    <text evidence="1">The sequence shown here is derived from an EMBL/GenBank/DDBJ whole genome shotgun (WGS) entry which is preliminary data.</text>
</comment>
<sequence>METNLLSPLASKNNEWYSEEFIYSSMVTYLKENGYKVQKENRPKEGEKPERIIIASKFFQKEIIEVKGFPYYHPNHLHAVAPKAVQAKSWFTEALFNSFVNFSSFDNNEVAMAVPNVGRYQAIIKNLNDYFTINDLYFKIYLVNEDGSVEVSNLNQKYLQVVP</sequence>
<dbReference type="EMBL" id="BJYT01000006">
    <property type="protein sequence ID" value="GEO09369.1"/>
    <property type="molecule type" value="Genomic_DNA"/>
</dbReference>
<reference evidence="1 2" key="1">
    <citation type="submission" date="2019-07" db="EMBL/GenBank/DDBJ databases">
        <title>Whole genome shotgun sequence of Segetibacter aerophilus NBRC 106135.</title>
        <authorList>
            <person name="Hosoyama A."/>
            <person name="Uohara A."/>
            <person name="Ohji S."/>
            <person name="Ichikawa N."/>
        </authorList>
    </citation>
    <scope>NUCLEOTIDE SEQUENCE [LARGE SCALE GENOMIC DNA]</scope>
    <source>
        <strain evidence="1 2">NBRC 106135</strain>
    </source>
</reference>